<name>A0ABY3SYT7_9GAMM</name>
<dbReference type="InterPro" id="IPR036271">
    <property type="entry name" value="Tet_transcr_reg_TetR-rel_C_sf"/>
</dbReference>
<dbReference type="InterPro" id="IPR009057">
    <property type="entry name" value="Homeodomain-like_sf"/>
</dbReference>
<dbReference type="InterPro" id="IPR001647">
    <property type="entry name" value="HTH_TetR"/>
</dbReference>
<dbReference type="EMBL" id="CP091244">
    <property type="protein sequence ID" value="UJS24712.1"/>
    <property type="molecule type" value="Genomic_DNA"/>
</dbReference>
<keyword evidence="5" id="KW-1185">Reference proteome</keyword>
<feature type="DNA-binding region" description="H-T-H motif" evidence="2">
    <location>
        <begin position="35"/>
        <end position="54"/>
    </location>
</feature>
<dbReference type="InterPro" id="IPR023772">
    <property type="entry name" value="DNA-bd_HTH_TetR-type_CS"/>
</dbReference>
<dbReference type="PROSITE" id="PS01081">
    <property type="entry name" value="HTH_TETR_1"/>
    <property type="match status" value="1"/>
</dbReference>
<dbReference type="InterPro" id="IPR050109">
    <property type="entry name" value="HTH-type_TetR-like_transc_reg"/>
</dbReference>
<keyword evidence="1 2" id="KW-0238">DNA-binding</keyword>
<dbReference type="RefSeq" id="WP_236499378.1">
    <property type="nucleotide sequence ID" value="NZ_CP091244.1"/>
</dbReference>
<evidence type="ECO:0000259" key="3">
    <source>
        <dbReference type="PROSITE" id="PS50977"/>
    </source>
</evidence>
<dbReference type="SUPFAM" id="SSF46689">
    <property type="entry name" value="Homeodomain-like"/>
    <property type="match status" value="1"/>
</dbReference>
<protein>
    <submittedName>
        <fullName evidence="4">TetR/AcrR family transcriptional regulator</fullName>
    </submittedName>
</protein>
<dbReference type="PRINTS" id="PR00455">
    <property type="entry name" value="HTHTETR"/>
</dbReference>
<dbReference type="SUPFAM" id="SSF48498">
    <property type="entry name" value="Tetracyclin repressor-like, C-terminal domain"/>
    <property type="match status" value="1"/>
</dbReference>
<dbReference type="Pfam" id="PF00440">
    <property type="entry name" value="TetR_N"/>
    <property type="match status" value="1"/>
</dbReference>
<organism evidence="4 5">
    <name type="scientific">Thiothrix winogradskyi</name>
    <dbReference type="NCBI Taxonomy" id="96472"/>
    <lineage>
        <taxon>Bacteria</taxon>
        <taxon>Pseudomonadati</taxon>
        <taxon>Pseudomonadota</taxon>
        <taxon>Gammaproteobacteria</taxon>
        <taxon>Thiotrichales</taxon>
        <taxon>Thiotrichaceae</taxon>
        <taxon>Thiothrix</taxon>
    </lineage>
</organism>
<reference evidence="4" key="1">
    <citation type="journal article" date="2022" name="Microorganisms">
        <title>Two New Species of Filamentous Sulfur Bacteria of the Genus Thiothrix, Thiothrix winogradskyi sp. nov. and 'Candidatus Thiothrix sulfatifontis' sp. nov.</title>
        <authorList>
            <person name="Ravin N.V."/>
            <person name="Rossetti S."/>
            <person name="Beletsky A.V."/>
            <person name="Kadnikov V.V."/>
            <person name="Rudenko T.S."/>
            <person name="Smolyakov D.D."/>
            <person name="Moskvitina M.I."/>
            <person name="Gureeva M.V."/>
            <person name="Mardanov A.V."/>
            <person name="Grabovich M.Y."/>
        </authorList>
    </citation>
    <scope>NUCLEOTIDE SEQUENCE</scope>
    <source>
        <strain evidence="4">CT3</strain>
    </source>
</reference>
<dbReference type="Proteomes" id="UP001054801">
    <property type="component" value="Chromosome"/>
</dbReference>
<feature type="domain" description="HTH tetR-type" evidence="3">
    <location>
        <begin position="12"/>
        <end position="72"/>
    </location>
</feature>
<evidence type="ECO:0000256" key="2">
    <source>
        <dbReference type="PROSITE-ProRule" id="PRU00335"/>
    </source>
</evidence>
<dbReference type="PROSITE" id="PS50977">
    <property type="entry name" value="HTH_TETR_2"/>
    <property type="match status" value="1"/>
</dbReference>
<gene>
    <name evidence="4" type="ORF">L2Y54_01365</name>
</gene>
<proteinExistence type="predicted"/>
<sequence>MTKPITHRAKGDDLREKVLSTALELFSARGYFNTSIQDIRQAAGVSTGAIYHHFENKEALAKALYESLLVQMDVAIACACQPHGGCYAQSRAIIEQLFTLTEEQPKLMQFILLAQHREYLPNESPICSSKPFKAMRQVIEQGMINGEIRQMDAWVAATTMFGGALRMMNLALDGVLGHSLLNHVDEVAEAAWRGIKR</sequence>
<dbReference type="Pfam" id="PF16295">
    <property type="entry name" value="TetR_C_10"/>
    <property type="match status" value="1"/>
</dbReference>
<evidence type="ECO:0000313" key="5">
    <source>
        <dbReference type="Proteomes" id="UP001054801"/>
    </source>
</evidence>
<accession>A0ABY3SYT7</accession>
<dbReference type="InterPro" id="IPR032551">
    <property type="entry name" value="BscR_C"/>
</dbReference>
<dbReference type="Gene3D" id="1.10.357.10">
    <property type="entry name" value="Tetracycline Repressor, domain 2"/>
    <property type="match status" value="1"/>
</dbReference>
<dbReference type="PANTHER" id="PTHR30055">
    <property type="entry name" value="HTH-TYPE TRANSCRIPTIONAL REGULATOR RUTR"/>
    <property type="match status" value="1"/>
</dbReference>
<evidence type="ECO:0000313" key="4">
    <source>
        <dbReference type="EMBL" id="UJS24712.1"/>
    </source>
</evidence>
<evidence type="ECO:0000256" key="1">
    <source>
        <dbReference type="ARBA" id="ARBA00023125"/>
    </source>
</evidence>